<gene>
    <name evidence="3" type="ORF">SAMN02745157_1218</name>
</gene>
<dbReference type="InterPro" id="IPR000683">
    <property type="entry name" value="Gfo/Idh/MocA-like_OxRdtase_N"/>
</dbReference>
<dbReference type="Gene3D" id="3.40.50.720">
    <property type="entry name" value="NAD(P)-binding Rossmann-like Domain"/>
    <property type="match status" value="1"/>
</dbReference>
<dbReference type="Proteomes" id="UP000184485">
    <property type="component" value="Unassembled WGS sequence"/>
</dbReference>
<dbReference type="PANTHER" id="PTHR43708">
    <property type="entry name" value="CONSERVED EXPRESSED OXIDOREDUCTASE (EUROFUNG)"/>
    <property type="match status" value="1"/>
</dbReference>
<dbReference type="InterPro" id="IPR004104">
    <property type="entry name" value="Gfo/Idh/MocA-like_OxRdtase_C"/>
</dbReference>
<dbReference type="STRING" id="1122133.SAMN02745157_1218"/>
<dbReference type="PANTHER" id="PTHR43708:SF4">
    <property type="entry name" value="OXIDOREDUCTASE YCEM-RELATED"/>
    <property type="match status" value="1"/>
</dbReference>
<feature type="domain" description="Gfo/Idh/MocA-like oxidoreductase C-terminal" evidence="2">
    <location>
        <begin position="206"/>
        <end position="352"/>
    </location>
</feature>
<feature type="domain" description="Gfo/Idh/MocA-like oxidoreductase N-terminal" evidence="1">
    <location>
        <begin position="6"/>
        <end position="124"/>
    </location>
</feature>
<evidence type="ECO:0000259" key="1">
    <source>
        <dbReference type="Pfam" id="PF01408"/>
    </source>
</evidence>
<dbReference type="SUPFAM" id="SSF55347">
    <property type="entry name" value="Glyceraldehyde-3-phosphate dehydrogenase-like, C-terminal domain"/>
    <property type="match status" value="1"/>
</dbReference>
<dbReference type="RefSeq" id="WP_073051809.1">
    <property type="nucleotide sequence ID" value="NZ_FQUP01000001.1"/>
</dbReference>
<evidence type="ECO:0000313" key="3">
    <source>
        <dbReference type="EMBL" id="SHE91299.1"/>
    </source>
</evidence>
<dbReference type="InterPro" id="IPR036291">
    <property type="entry name" value="NAD(P)-bd_dom_sf"/>
</dbReference>
<organism evidence="3 4">
    <name type="scientific">Kaistia soli DSM 19436</name>
    <dbReference type="NCBI Taxonomy" id="1122133"/>
    <lineage>
        <taxon>Bacteria</taxon>
        <taxon>Pseudomonadati</taxon>
        <taxon>Pseudomonadota</taxon>
        <taxon>Alphaproteobacteria</taxon>
        <taxon>Hyphomicrobiales</taxon>
        <taxon>Kaistiaceae</taxon>
        <taxon>Kaistia</taxon>
    </lineage>
</organism>
<sequence>MNDTVIGVGVIGCGEIAQLMHLPFIHELPSFRIAALCDISVGVIEKLGAQYGVEALYSDYTALIADPAVDAVVVCTYDHGDIVAAALAAGKHVFVEKPLAFTPEEARPMVEKAEASGLVAMIGYMKLYDPGYEIGLEKIATIGTPRSIHIHDFAGRFDTYGALYTQVKATDIPADVMATSRAAAAGRIEASLGPDHAGYVGLYLLLLMLGSHDLAVLRGAFGSEARVRYAQPVGEDQLLAVLEFGEGVPCYLDIGVAHYEWWDEFLHVHGDTDEVRIQFQNPYWRQASAVVTVREAAPSGASERRLPGVPDTAFRREWKHFADCILNGAKPRTPLSGGLDDLNLAVAIIKAMPPKPV</sequence>
<evidence type="ECO:0000313" key="4">
    <source>
        <dbReference type="Proteomes" id="UP000184485"/>
    </source>
</evidence>
<evidence type="ECO:0000259" key="2">
    <source>
        <dbReference type="Pfam" id="PF02894"/>
    </source>
</evidence>
<dbReference type="InterPro" id="IPR051317">
    <property type="entry name" value="Gfo/Idh/MocA_oxidoreduct"/>
</dbReference>
<dbReference type="Pfam" id="PF01408">
    <property type="entry name" value="GFO_IDH_MocA"/>
    <property type="match status" value="1"/>
</dbReference>
<dbReference type="Gene3D" id="3.30.360.10">
    <property type="entry name" value="Dihydrodipicolinate Reductase, domain 2"/>
    <property type="match status" value="1"/>
</dbReference>
<accession>A0A1M4XCK2</accession>
<protein>
    <submittedName>
        <fullName evidence="3">Predicted dehydrogenase</fullName>
    </submittedName>
</protein>
<dbReference type="EMBL" id="FQUP01000001">
    <property type="protein sequence ID" value="SHE91299.1"/>
    <property type="molecule type" value="Genomic_DNA"/>
</dbReference>
<name>A0A1M4XCK2_9HYPH</name>
<dbReference type="SUPFAM" id="SSF51735">
    <property type="entry name" value="NAD(P)-binding Rossmann-fold domains"/>
    <property type="match status" value="1"/>
</dbReference>
<dbReference type="AlphaFoldDB" id="A0A1M4XCK2"/>
<dbReference type="OrthoDB" id="9801953at2"/>
<dbReference type="GO" id="GO:0000166">
    <property type="term" value="F:nucleotide binding"/>
    <property type="evidence" value="ECO:0007669"/>
    <property type="project" value="InterPro"/>
</dbReference>
<proteinExistence type="predicted"/>
<keyword evidence="4" id="KW-1185">Reference proteome</keyword>
<reference evidence="3 4" key="1">
    <citation type="submission" date="2016-11" db="EMBL/GenBank/DDBJ databases">
        <authorList>
            <person name="Jaros S."/>
            <person name="Januszkiewicz K."/>
            <person name="Wedrychowicz H."/>
        </authorList>
    </citation>
    <scope>NUCLEOTIDE SEQUENCE [LARGE SCALE GENOMIC DNA]</scope>
    <source>
        <strain evidence="3 4">DSM 19436</strain>
    </source>
</reference>
<dbReference type="Pfam" id="PF02894">
    <property type="entry name" value="GFO_IDH_MocA_C"/>
    <property type="match status" value="1"/>
</dbReference>